<keyword evidence="2 4" id="KW-0560">Oxidoreductase</keyword>
<gene>
    <name evidence="4" type="primary">pdxA</name>
    <name evidence="4" type="ORF">EP073_08990</name>
</gene>
<evidence type="ECO:0000256" key="1">
    <source>
        <dbReference type="ARBA" id="ARBA00022723"/>
    </source>
</evidence>
<dbReference type="PANTHER" id="PTHR30004">
    <property type="entry name" value="4-HYDROXYTHREONINE-4-PHOSPHATE DEHYDROGENASE"/>
    <property type="match status" value="1"/>
</dbReference>
<keyword evidence="1" id="KW-0479">Metal-binding</keyword>
<dbReference type="EMBL" id="CP035108">
    <property type="protein sequence ID" value="QAR34503.1"/>
    <property type="molecule type" value="Genomic_DNA"/>
</dbReference>
<accession>A0A3R5XYP2</accession>
<dbReference type="OrthoDB" id="9801783at2"/>
<dbReference type="InterPro" id="IPR005255">
    <property type="entry name" value="PdxA_fam"/>
</dbReference>
<keyword evidence="3" id="KW-0520">NAD</keyword>
<dbReference type="EC" id="1.1.1.262" evidence="4"/>
<proteinExistence type="predicted"/>
<evidence type="ECO:0000256" key="2">
    <source>
        <dbReference type="ARBA" id="ARBA00023002"/>
    </source>
</evidence>
<dbReference type="PANTHER" id="PTHR30004:SF6">
    <property type="entry name" value="D-THREONATE 4-PHOSPHATE DEHYDROGENASE"/>
    <property type="match status" value="1"/>
</dbReference>
<dbReference type="GO" id="GO:0050570">
    <property type="term" value="F:4-hydroxythreonine-4-phosphate dehydrogenase activity"/>
    <property type="evidence" value="ECO:0007669"/>
    <property type="project" value="UniProtKB-EC"/>
</dbReference>
<dbReference type="AlphaFoldDB" id="A0A3R5XYP2"/>
<dbReference type="Pfam" id="PF04166">
    <property type="entry name" value="PdxA"/>
    <property type="match status" value="1"/>
</dbReference>
<evidence type="ECO:0000313" key="5">
    <source>
        <dbReference type="Proteomes" id="UP000287502"/>
    </source>
</evidence>
<organism evidence="4 5">
    <name type="scientific">Geovibrio thiophilus</name>
    <dbReference type="NCBI Taxonomy" id="139438"/>
    <lineage>
        <taxon>Bacteria</taxon>
        <taxon>Pseudomonadati</taxon>
        <taxon>Deferribacterota</taxon>
        <taxon>Deferribacteres</taxon>
        <taxon>Deferribacterales</taxon>
        <taxon>Geovibrionaceae</taxon>
        <taxon>Geovibrio</taxon>
    </lineage>
</organism>
<dbReference type="Gene3D" id="3.40.718.10">
    <property type="entry name" value="Isopropylmalate Dehydrogenase"/>
    <property type="match status" value="1"/>
</dbReference>
<dbReference type="NCBIfam" id="TIGR00557">
    <property type="entry name" value="pdxA"/>
    <property type="match status" value="1"/>
</dbReference>
<sequence>MPMKKTVIGITIGDPAGIGAEIAAKYALNQPENVKTVFIGFRFIMEDAFRNILKADMPEIEIIEPDEKMDFTIEYGKIKEEYGKASMLFVEKGVRLAQKGVIDAVVTCPINKKSIRLGGYNFPGHTEFLGHLTETKDFSMLLVGDKVRTLLATTHVPLCNLTAQLDVHTVLTAIRNAHNAGRFFCKDTPRIAVLGLNPHAGDNGALGDEEQYIIAPAIEQAAKEGINAGGPYPADSLFPKVLKGEFDFVVCMYHDQGMIPVKMESFGNAVNVTLNLPIIRTSVDHGTAFDIAGKNIASPSSLYRAVKVAEEMVINARSA</sequence>
<name>A0A3R5XYP2_9BACT</name>
<evidence type="ECO:0000313" key="4">
    <source>
        <dbReference type="EMBL" id="QAR34503.1"/>
    </source>
</evidence>
<reference evidence="4 5" key="1">
    <citation type="submission" date="2019-01" db="EMBL/GenBank/DDBJ databases">
        <title>Geovibrio thiophilus DSM 11263, complete genome.</title>
        <authorList>
            <person name="Spring S."/>
            <person name="Bunk B."/>
            <person name="Sproer C."/>
        </authorList>
    </citation>
    <scope>NUCLEOTIDE SEQUENCE [LARGE SCALE GENOMIC DNA]</scope>
    <source>
        <strain evidence="4 5">DSM 11263</strain>
    </source>
</reference>
<dbReference type="GO" id="GO:0046872">
    <property type="term" value="F:metal ion binding"/>
    <property type="evidence" value="ECO:0007669"/>
    <property type="project" value="UniProtKB-KW"/>
</dbReference>
<protein>
    <submittedName>
        <fullName evidence="4">4-hydroxythreonine-4-phosphate dehydrogenase PdxA</fullName>
        <ecNumber evidence="4">1.1.1.262</ecNumber>
    </submittedName>
</protein>
<evidence type="ECO:0000256" key="3">
    <source>
        <dbReference type="ARBA" id="ARBA00023027"/>
    </source>
</evidence>
<dbReference type="KEGG" id="gtl:EP073_08990"/>
<dbReference type="SUPFAM" id="SSF53659">
    <property type="entry name" value="Isocitrate/Isopropylmalate dehydrogenase-like"/>
    <property type="match status" value="1"/>
</dbReference>
<dbReference type="GO" id="GO:0051287">
    <property type="term" value="F:NAD binding"/>
    <property type="evidence" value="ECO:0007669"/>
    <property type="project" value="InterPro"/>
</dbReference>
<dbReference type="Proteomes" id="UP000287502">
    <property type="component" value="Chromosome"/>
</dbReference>
<keyword evidence="5" id="KW-1185">Reference proteome</keyword>